<dbReference type="VEuPathDB" id="FungiDB:AN10347"/>
<dbReference type="AlphaFoldDB" id="C8VJD6"/>
<accession>C8VJD6</accession>
<evidence type="ECO:0000313" key="1">
    <source>
        <dbReference type="EMBL" id="CBF83879.1"/>
    </source>
</evidence>
<dbReference type="GeneID" id="74896352"/>
<dbReference type="eggNOG" id="ENOG502STPP">
    <property type="taxonomic scope" value="Eukaryota"/>
</dbReference>
<dbReference type="HOGENOM" id="CLU_029371_0_0_1"/>
<organism evidence="1 2">
    <name type="scientific">Emericella nidulans (strain FGSC A4 / ATCC 38163 / CBS 112.46 / NRRL 194 / M139)</name>
    <name type="common">Aspergillus nidulans</name>
    <dbReference type="NCBI Taxonomy" id="227321"/>
    <lineage>
        <taxon>Eukaryota</taxon>
        <taxon>Fungi</taxon>
        <taxon>Dikarya</taxon>
        <taxon>Ascomycota</taxon>
        <taxon>Pezizomycotina</taxon>
        <taxon>Eurotiomycetes</taxon>
        <taxon>Eurotiomycetidae</taxon>
        <taxon>Eurotiales</taxon>
        <taxon>Aspergillaceae</taxon>
        <taxon>Aspergillus</taxon>
        <taxon>Aspergillus subgen. Nidulantes</taxon>
    </lineage>
</organism>
<name>C8VJD6_EMENI</name>
<dbReference type="KEGG" id="ani:ANIA_10347"/>
<reference evidence="2" key="1">
    <citation type="journal article" date="2005" name="Nature">
        <title>Sequencing of Aspergillus nidulans and comparative analysis with A. fumigatus and A. oryzae.</title>
        <authorList>
            <person name="Galagan J.E."/>
            <person name="Calvo S.E."/>
            <person name="Cuomo C."/>
            <person name="Ma L.J."/>
            <person name="Wortman J.R."/>
            <person name="Batzoglou S."/>
            <person name="Lee S.I."/>
            <person name="Basturkmen M."/>
            <person name="Spevak C.C."/>
            <person name="Clutterbuck J."/>
            <person name="Kapitonov V."/>
            <person name="Jurka J."/>
            <person name="Scazzocchio C."/>
            <person name="Farman M."/>
            <person name="Butler J."/>
            <person name="Purcell S."/>
            <person name="Harris S."/>
            <person name="Braus G.H."/>
            <person name="Draht O."/>
            <person name="Busch S."/>
            <person name="D'Enfert C."/>
            <person name="Bouchier C."/>
            <person name="Goldman G.H."/>
            <person name="Bell-Pedersen D."/>
            <person name="Griffiths-Jones S."/>
            <person name="Doonan J.H."/>
            <person name="Yu J."/>
            <person name="Vienken K."/>
            <person name="Pain A."/>
            <person name="Freitag M."/>
            <person name="Selker E.U."/>
            <person name="Archer D.B."/>
            <person name="Penalva M.A."/>
            <person name="Oakley B.R."/>
            <person name="Momany M."/>
            <person name="Tanaka T."/>
            <person name="Kumagai T."/>
            <person name="Asai K."/>
            <person name="Machida M."/>
            <person name="Nierman W.C."/>
            <person name="Denning D.W."/>
            <person name="Caddick M."/>
            <person name="Hynes M."/>
            <person name="Paoletti M."/>
            <person name="Fischer R."/>
            <person name="Miller B."/>
            <person name="Dyer P."/>
            <person name="Sachs M.S."/>
            <person name="Osmani S.A."/>
            <person name="Birren B.W."/>
        </authorList>
    </citation>
    <scope>NUCLEOTIDE SEQUENCE [LARGE SCALE GENOMIC DNA]</scope>
    <source>
        <strain evidence="2">FGSC A4 / ATCC 38163 / CBS 112.46 / NRRL 194 / M139</strain>
    </source>
</reference>
<dbReference type="OMA" id="MERNTAY"/>
<dbReference type="RefSeq" id="XP_050468519.1">
    <property type="nucleotide sequence ID" value="XM_050612615.1"/>
</dbReference>
<sequence length="366" mass="41746">MESLPNELLDEIIYFLSASPPSLKRLHQPPSARITKLSNRVLKNLSLTCSRLCTLVRPRLFSHGCFKLKDLEEYLSFVSESDLGRYVTSVVVEIDGPDEPRSCKWWQRLLSSLRPRCLTVVAPPSVIGEMFGMEIPQEHSWAFEIRHQVVQLSCGSQSYDAISQADEQGNILDYPPWTSMTFNESSSLKAYNHYEYFLYQVPSIFHRWSIWASNNAPSEQAPSYSHPPSPLRNLTAFTYIAVFPFYNHVQLVLDVVENMPNLHMLKIQLGPSQNDRVTELEQRGSMDPSDPWMELATGYSLIAHVVRNLGRRGCLTSFTACDYEMDPVRAEIDVILGDILSDGLWTHDGRGTWTKRVTEMNSVRPL</sequence>
<dbReference type="STRING" id="227321.C8VJD6"/>
<dbReference type="EMBL" id="BN001306">
    <property type="protein sequence ID" value="CBF83879.1"/>
    <property type="molecule type" value="Genomic_DNA"/>
</dbReference>
<keyword evidence="2" id="KW-1185">Reference proteome</keyword>
<evidence type="ECO:0000313" key="2">
    <source>
        <dbReference type="Proteomes" id="UP000000560"/>
    </source>
</evidence>
<proteinExistence type="predicted"/>
<dbReference type="InParanoid" id="C8VJD6"/>
<dbReference type="OrthoDB" id="5296720at2759"/>
<reference evidence="2" key="2">
    <citation type="journal article" date="2009" name="Fungal Genet. Biol.">
        <title>The 2008 update of the Aspergillus nidulans genome annotation: a community effort.</title>
        <authorList>
            <person name="Wortman J.R."/>
            <person name="Gilsenan J.M."/>
            <person name="Joardar V."/>
            <person name="Deegan J."/>
            <person name="Clutterbuck J."/>
            <person name="Andersen M.R."/>
            <person name="Archer D."/>
            <person name="Bencina M."/>
            <person name="Braus G."/>
            <person name="Coutinho P."/>
            <person name="von Dohren H."/>
            <person name="Doonan J."/>
            <person name="Driessen A.J."/>
            <person name="Durek P."/>
            <person name="Espeso E."/>
            <person name="Fekete E."/>
            <person name="Flipphi M."/>
            <person name="Estrada C.G."/>
            <person name="Geysens S."/>
            <person name="Goldman G."/>
            <person name="de Groot P.W."/>
            <person name="Hansen K."/>
            <person name="Harris S.D."/>
            <person name="Heinekamp T."/>
            <person name="Helmstaedt K."/>
            <person name="Henrissat B."/>
            <person name="Hofmann G."/>
            <person name="Homan T."/>
            <person name="Horio T."/>
            <person name="Horiuchi H."/>
            <person name="James S."/>
            <person name="Jones M."/>
            <person name="Karaffa L."/>
            <person name="Karanyi Z."/>
            <person name="Kato M."/>
            <person name="Keller N."/>
            <person name="Kelly D.E."/>
            <person name="Kiel J.A."/>
            <person name="Kim J.M."/>
            <person name="van der Klei I.J."/>
            <person name="Klis F.M."/>
            <person name="Kovalchuk A."/>
            <person name="Krasevec N."/>
            <person name="Kubicek C.P."/>
            <person name="Liu B."/>
            <person name="Maccabe A."/>
            <person name="Meyer V."/>
            <person name="Mirabito P."/>
            <person name="Miskei M."/>
            <person name="Mos M."/>
            <person name="Mullins J."/>
            <person name="Nelson D.R."/>
            <person name="Nielsen J."/>
            <person name="Oakley B.R."/>
            <person name="Osmani S.A."/>
            <person name="Pakula T."/>
            <person name="Paszewski A."/>
            <person name="Paulsen I."/>
            <person name="Pilsyk S."/>
            <person name="Pocsi I."/>
            <person name="Punt P.J."/>
            <person name="Ram A.F."/>
            <person name="Ren Q."/>
            <person name="Robellet X."/>
            <person name="Robson G."/>
            <person name="Seiboth B."/>
            <person name="van Solingen P."/>
            <person name="Specht T."/>
            <person name="Sun J."/>
            <person name="Taheri-Talesh N."/>
            <person name="Takeshita N."/>
            <person name="Ussery D."/>
            <person name="vanKuyk P.A."/>
            <person name="Visser H."/>
            <person name="van de Vondervoort P.J."/>
            <person name="de Vries R.P."/>
            <person name="Walton J."/>
            <person name="Xiang X."/>
            <person name="Xiong Y."/>
            <person name="Zeng A.P."/>
            <person name="Brandt B.W."/>
            <person name="Cornell M.J."/>
            <person name="van den Hondel C.A."/>
            <person name="Visser J."/>
            <person name="Oliver S.G."/>
            <person name="Turner G."/>
        </authorList>
    </citation>
    <scope>GENOME REANNOTATION</scope>
    <source>
        <strain evidence="2">FGSC A4 / ATCC 38163 / CBS 112.46 / NRRL 194 / M139</strain>
    </source>
</reference>
<gene>
    <name evidence="1" type="ORF">ANIA_10347</name>
</gene>
<dbReference type="Proteomes" id="UP000000560">
    <property type="component" value="Chromosome VI"/>
</dbReference>
<protein>
    <submittedName>
        <fullName evidence="1">F-box domain protein (AFU_orthologue AFUA_3G12050)</fullName>
    </submittedName>
</protein>